<dbReference type="NCBIfam" id="TIGR00194">
    <property type="entry name" value="uvrC"/>
    <property type="match status" value="1"/>
</dbReference>
<comment type="subunit">
    <text evidence="10 13">Interacts with UvrB in an incision complex.</text>
</comment>
<evidence type="ECO:0000256" key="11">
    <source>
        <dbReference type="ARBA" id="ARBA00067419"/>
    </source>
</evidence>
<dbReference type="EMBL" id="CP004387">
    <property type="protein sequence ID" value="AJD48221.1"/>
    <property type="molecule type" value="Genomic_DNA"/>
</dbReference>
<dbReference type="InterPro" id="IPR001162">
    <property type="entry name" value="UvrC_RNase_H_dom"/>
</dbReference>
<dbReference type="Pfam" id="PF22920">
    <property type="entry name" value="UvrC_RNaseH"/>
    <property type="match status" value="1"/>
</dbReference>
<evidence type="ECO:0000256" key="6">
    <source>
        <dbReference type="ARBA" id="ARBA00023204"/>
    </source>
</evidence>
<dbReference type="Pfam" id="PF14520">
    <property type="entry name" value="HHH_5"/>
    <property type="match status" value="1"/>
</dbReference>
<dbReference type="PANTHER" id="PTHR30562">
    <property type="entry name" value="UVRC/OXIDOREDUCTASE"/>
    <property type="match status" value="1"/>
</dbReference>
<dbReference type="SMART" id="SM00278">
    <property type="entry name" value="HhH1"/>
    <property type="match status" value="2"/>
</dbReference>
<dbReference type="SUPFAM" id="SSF47781">
    <property type="entry name" value="RuvA domain 2-like"/>
    <property type="match status" value="1"/>
</dbReference>
<feature type="domain" description="GIY-YIG" evidence="15">
    <location>
        <begin position="1"/>
        <end position="72"/>
    </location>
</feature>
<evidence type="ECO:0000256" key="7">
    <source>
        <dbReference type="ARBA" id="ARBA00023236"/>
    </source>
</evidence>
<keyword evidence="2 13" id="KW-0963">Cytoplasm</keyword>
<dbReference type="HAMAP" id="MF_00203">
    <property type="entry name" value="UvrC"/>
    <property type="match status" value="1"/>
</dbReference>
<dbReference type="PROSITE" id="PS50165">
    <property type="entry name" value="UVRC"/>
    <property type="match status" value="1"/>
</dbReference>
<dbReference type="SUPFAM" id="SSF82771">
    <property type="entry name" value="GIY-YIG endonuclease"/>
    <property type="match status" value="1"/>
</dbReference>
<feature type="domain" description="UvrC family homology region profile" evidence="16">
    <location>
        <begin position="232"/>
        <end position="459"/>
    </location>
</feature>
<keyword evidence="6 13" id="KW-0234">DNA repair</keyword>
<evidence type="ECO:0000256" key="9">
    <source>
        <dbReference type="ARBA" id="ARBA00061531"/>
    </source>
</evidence>
<dbReference type="Pfam" id="PF08459">
    <property type="entry name" value="UvrC_RNaseH_dom"/>
    <property type="match status" value="1"/>
</dbReference>
<evidence type="ECO:0000256" key="1">
    <source>
        <dbReference type="ARBA" id="ARBA00004496"/>
    </source>
</evidence>
<dbReference type="Gene3D" id="4.10.860.10">
    <property type="entry name" value="UVR domain"/>
    <property type="match status" value="1"/>
</dbReference>
<dbReference type="InterPro" id="IPR050066">
    <property type="entry name" value="UvrABC_protein_C"/>
</dbReference>
<dbReference type="InterPro" id="IPR000305">
    <property type="entry name" value="GIY-YIG_endonuc"/>
</dbReference>
<dbReference type="Gene3D" id="1.10.150.20">
    <property type="entry name" value="5' to 3' exonuclease, C-terminal subdomain"/>
    <property type="match status" value="1"/>
</dbReference>
<comment type="function">
    <text evidence="8 13">The UvrABC repair system catalyzes the recognition and processing of DNA lesions. UvrC both incises the 5' and 3' sides of the lesion. The N-terminal half is responsible for the 3' incision and the C-terminal half is responsible for the 5' incision.</text>
</comment>
<dbReference type="Proteomes" id="UP000006764">
    <property type="component" value="Chromosome"/>
</dbReference>
<dbReference type="Pfam" id="PF01541">
    <property type="entry name" value="GIY-YIG"/>
    <property type="match status" value="1"/>
</dbReference>
<evidence type="ECO:0000313" key="18">
    <source>
        <dbReference type="Proteomes" id="UP000006764"/>
    </source>
</evidence>
<dbReference type="NCBIfam" id="NF001824">
    <property type="entry name" value="PRK00558.1-5"/>
    <property type="match status" value="1"/>
</dbReference>
<dbReference type="InterPro" id="IPR036876">
    <property type="entry name" value="UVR_dom_sf"/>
</dbReference>
<evidence type="ECO:0000256" key="5">
    <source>
        <dbReference type="ARBA" id="ARBA00022881"/>
    </source>
</evidence>
<evidence type="ECO:0000259" key="16">
    <source>
        <dbReference type="PROSITE" id="PS50165"/>
    </source>
</evidence>
<keyword evidence="5 13" id="KW-0267">Excision nuclease</keyword>
<evidence type="ECO:0000256" key="4">
    <source>
        <dbReference type="ARBA" id="ARBA00022769"/>
    </source>
</evidence>
<evidence type="ECO:0000256" key="13">
    <source>
        <dbReference type="HAMAP-Rule" id="MF_00203"/>
    </source>
</evidence>
<dbReference type="InterPro" id="IPR010994">
    <property type="entry name" value="RuvA_2-like"/>
</dbReference>
<dbReference type="PANTHER" id="PTHR30562:SF1">
    <property type="entry name" value="UVRABC SYSTEM PROTEIN C"/>
    <property type="match status" value="1"/>
</dbReference>
<dbReference type="FunFam" id="3.40.1440.10:FF:000001">
    <property type="entry name" value="UvrABC system protein C"/>
    <property type="match status" value="1"/>
</dbReference>
<evidence type="ECO:0000259" key="14">
    <source>
        <dbReference type="PROSITE" id="PS50151"/>
    </source>
</evidence>
<dbReference type="FunFam" id="3.30.420.340:FF:000001">
    <property type="entry name" value="UvrABC system protein C"/>
    <property type="match status" value="1"/>
</dbReference>
<evidence type="ECO:0000256" key="8">
    <source>
        <dbReference type="ARBA" id="ARBA00059452"/>
    </source>
</evidence>
<dbReference type="KEGG" id="apac:S7S_09035"/>
<dbReference type="STRING" id="391936.S7S_09035"/>
<dbReference type="GO" id="GO:0003677">
    <property type="term" value="F:DNA binding"/>
    <property type="evidence" value="ECO:0007669"/>
    <property type="project" value="UniProtKB-UniRule"/>
</dbReference>
<comment type="similarity">
    <text evidence="9 13">Belongs to the UvrC family.</text>
</comment>
<evidence type="ECO:0000256" key="3">
    <source>
        <dbReference type="ARBA" id="ARBA00022763"/>
    </source>
</evidence>
<keyword evidence="7 13" id="KW-0742">SOS response</keyword>
<comment type="subcellular location">
    <subcellularLocation>
        <location evidence="1 13">Cytoplasm</location>
    </subcellularLocation>
</comment>
<dbReference type="InterPro" id="IPR003583">
    <property type="entry name" value="Hlx-hairpin-Hlx_DNA-bd_motif"/>
</dbReference>
<gene>
    <name evidence="13" type="primary">uvrC</name>
    <name evidence="17" type="ORF">S7S_09035</name>
</gene>
<dbReference type="Pfam" id="PF02151">
    <property type="entry name" value="UVR"/>
    <property type="match status" value="1"/>
</dbReference>
<dbReference type="GO" id="GO:0006289">
    <property type="term" value="P:nucleotide-excision repair"/>
    <property type="evidence" value="ECO:0007669"/>
    <property type="project" value="UniProtKB-UniRule"/>
</dbReference>
<dbReference type="InterPro" id="IPR004791">
    <property type="entry name" value="UvrC"/>
</dbReference>
<evidence type="ECO:0000256" key="10">
    <source>
        <dbReference type="ARBA" id="ARBA00062841"/>
    </source>
</evidence>
<protein>
    <recommendedName>
        <fullName evidence="11 13">UvrABC system protein C</fullName>
        <shortName evidence="13">Protein UvrC</shortName>
    </recommendedName>
    <alternativeName>
        <fullName evidence="12 13">Excinuclease ABC subunit C</fullName>
    </alternativeName>
</protein>
<feature type="domain" description="UVR" evidence="14">
    <location>
        <begin position="182"/>
        <end position="217"/>
    </location>
</feature>
<dbReference type="PROSITE" id="PS50164">
    <property type="entry name" value="GIY_YIG"/>
    <property type="match status" value="1"/>
</dbReference>
<keyword evidence="3 13" id="KW-0227">DNA damage</keyword>
<proteinExistence type="inferred from homology"/>
<dbReference type="InterPro" id="IPR047296">
    <property type="entry name" value="GIY-YIG_UvrC_Cho"/>
</dbReference>
<dbReference type="InterPro" id="IPR001943">
    <property type="entry name" value="UVR_dom"/>
</dbReference>
<dbReference type="FunFam" id="1.10.150.20:FF:000005">
    <property type="entry name" value="UvrABC system protein C"/>
    <property type="match status" value="1"/>
</dbReference>
<accession>A0A0B4XM53</accession>
<dbReference type="Gene3D" id="3.30.420.340">
    <property type="entry name" value="UvrC, RNAse H endonuclease domain"/>
    <property type="match status" value="1"/>
</dbReference>
<dbReference type="CDD" id="cd10434">
    <property type="entry name" value="GIY-YIG_UvrC_Cho"/>
    <property type="match status" value="1"/>
</dbReference>
<dbReference type="Gene3D" id="3.40.1440.10">
    <property type="entry name" value="GIY-YIG endonuclease"/>
    <property type="match status" value="1"/>
</dbReference>
<dbReference type="InterPro" id="IPR035901">
    <property type="entry name" value="GIY-YIG_endonuc_sf"/>
</dbReference>
<dbReference type="GO" id="GO:0009380">
    <property type="term" value="C:excinuclease repair complex"/>
    <property type="evidence" value="ECO:0007669"/>
    <property type="project" value="InterPro"/>
</dbReference>
<evidence type="ECO:0000256" key="2">
    <source>
        <dbReference type="ARBA" id="ARBA00022490"/>
    </source>
</evidence>
<evidence type="ECO:0000259" key="15">
    <source>
        <dbReference type="PROSITE" id="PS50164"/>
    </source>
</evidence>
<dbReference type="AlphaFoldDB" id="A0A0B4XM53"/>
<dbReference type="InterPro" id="IPR038476">
    <property type="entry name" value="UvrC_RNase_H_dom_sf"/>
</dbReference>
<evidence type="ECO:0000313" key="17">
    <source>
        <dbReference type="EMBL" id="AJD48221.1"/>
    </source>
</evidence>
<dbReference type="HOGENOM" id="CLU_014841_3_0_6"/>
<reference evidence="17 18" key="1">
    <citation type="journal article" date="2012" name="J. Bacteriol.">
        <title>Genome sequence of an alkane-degrading bacterium, Alcanivorax pacificus type strain W11-5, isolated from deep sea sediment.</title>
        <authorList>
            <person name="Lai Q."/>
            <person name="Shao Z."/>
        </authorList>
    </citation>
    <scope>NUCLEOTIDE SEQUENCE [LARGE SCALE GENOMIC DNA]</scope>
    <source>
        <strain evidence="17 18">W11-5</strain>
    </source>
</reference>
<dbReference type="PROSITE" id="PS50151">
    <property type="entry name" value="UVR"/>
    <property type="match status" value="1"/>
</dbReference>
<dbReference type="GO" id="GO:0009432">
    <property type="term" value="P:SOS response"/>
    <property type="evidence" value="ECO:0007669"/>
    <property type="project" value="UniProtKB-UniRule"/>
</dbReference>
<dbReference type="GO" id="GO:0005737">
    <property type="term" value="C:cytoplasm"/>
    <property type="evidence" value="ECO:0007669"/>
    <property type="project" value="UniProtKB-SubCell"/>
</dbReference>
<dbReference type="GO" id="GO:0009381">
    <property type="term" value="F:excinuclease ABC activity"/>
    <property type="evidence" value="ECO:0007669"/>
    <property type="project" value="UniProtKB-UniRule"/>
</dbReference>
<sequence length="585" mass="64826">MLDADGKVLYVGKARDLKARLNSYFQKRVDAVKTRALVARVAGVQTTVTSDETEALLLEQALIKELRPPYNVLLRDDKSYPYIRISVEQTFPRVGFHRGKRKEGTRYFGPYPSAGSVREALNVVEKVFRLRNCRDSFFRNRTRPCLQYQIKRCTAPCVGLVSEEDYRRQVALAIDFLDGRDAQVTSGLEQRMAAAAEALDFERAAELRDQIAAIRLVQQKQYVDTDRGDVDVIAVLARHGLAVVEILVVRQGRVLGHHSHFPRVRADDDEEEILEAFLSQYYLGDSGDLALPAEVIVDRPVESLGALADALRAAKGRKVRFASAVRGERLAWLRMARENAEQTIITQLTSRDNMAQRYAALAELLAMPAPPARIECFDISHTGGEQAVASCVVFGAEGAIKGDYRRFNVAPAQGGDDYAALAEAVTRRYQRVTREGKALPELLLIDGGKGQVKSVMTALESIGLGHMYVLGISKGPSRKAGLEVLHRSDGRELTPPADSPALHLLQQVRDEAHRFAITGHRARRGKARNASVLEEIPGIGPRRRQQLLHHFGGLQQLRNASVESLAGAPGISRSMAESIYAWLHE</sequence>
<keyword evidence="18" id="KW-1185">Reference proteome</keyword>
<evidence type="ECO:0000256" key="12">
    <source>
        <dbReference type="ARBA" id="ARBA00077138"/>
    </source>
</evidence>
<keyword evidence="4 13" id="KW-0228">DNA excision</keyword>
<dbReference type="SMART" id="SM00465">
    <property type="entry name" value="GIYc"/>
    <property type="match status" value="1"/>
</dbReference>
<organism evidence="17 18">
    <name type="scientific">Isoalcanivorax pacificus W11-5</name>
    <dbReference type="NCBI Taxonomy" id="391936"/>
    <lineage>
        <taxon>Bacteria</taxon>
        <taxon>Pseudomonadati</taxon>
        <taxon>Pseudomonadota</taxon>
        <taxon>Gammaproteobacteria</taxon>
        <taxon>Oceanospirillales</taxon>
        <taxon>Alcanivoracaceae</taxon>
        <taxon>Isoalcanivorax</taxon>
    </lineage>
</organism>
<dbReference type="SUPFAM" id="SSF46600">
    <property type="entry name" value="C-terminal UvrC-binding domain of UvrB"/>
    <property type="match status" value="1"/>
</dbReference>
<name>A0A0B4XM53_9GAMM</name>